<dbReference type="PRINTS" id="PR00783">
    <property type="entry name" value="MINTRINSICP"/>
</dbReference>
<reference evidence="9 10" key="2">
    <citation type="journal article" date="2016" name="Sci. Rep.">
        <title>The genome of Rhizobiales bacteria in predatory ants reveals urease gene functions but no genes for nitrogen fixation.</title>
        <authorList>
            <person name="Neuvonen M.M."/>
            <person name="Tamarit D."/>
            <person name="Naslund K."/>
            <person name="Liebig J."/>
            <person name="Feldhaar H."/>
            <person name="Moran N.A."/>
            <person name="Guy L."/>
            <person name="Andersson S.G."/>
        </authorList>
    </citation>
    <scope>NUCLEOTIDE SEQUENCE [LARGE SCALE GENOMIC DNA]</scope>
    <source>
        <strain evidence="9 10">Hsal</strain>
    </source>
</reference>
<evidence type="ECO:0000313" key="9">
    <source>
        <dbReference type="EMBL" id="AQS42129.1"/>
    </source>
</evidence>
<dbReference type="InterPro" id="IPR050363">
    <property type="entry name" value="MIP/Aquaporin"/>
</dbReference>
<comment type="subcellular location">
    <subcellularLocation>
        <location evidence="1">Membrane</location>
        <topology evidence="1">Multi-pass membrane protein</topology>
    </subcellularLocation>
</comment>
<keyword evidence="6 8" id="KW-0472">Membrane</keyword>
<evidence type="ECO:0000256" key="1">
    <source>
        <dbReference type="ARBA" id="ARBA00004141"/>
    </source>
</evidence>
<dbReference type="GO" id="GO:0005886">
    <property type="term" value="C:plasma membrane"/>
    <property type="evidence" value="ECO:0007669"/>
    <property type="project" value="TreeGrafter"/>
</dbReference>
<proteinExistence type="inferred from homology"/>
<dbReference type="EMBL" id="CP017315">
    <property type="protein sequence ID" value="AQS42129.1"/>
    <property type="molecule type" value="Genomic_DNA"/>
</dbReference>
<evidence type="ECO:0000256" key="2">
    <source>
        <dbReference type="ARBA" id="ARBA00006175"/>
    </source>
</evidence>
<evidence type="ECO:0000256" key="3">
    <source>
        <dbReference type="ARBA" id="ARBA00022448"/>
    </source>
</evidence>
<evidence type="ECO:0000256" key="5">
    <source>
        <dbReference type="ARBA" id="ARBA00022989"/>
    </source>
</evidence>
<accession>A0A1U9JW85</accession>
<feature type="transmembrane region" description="Helical" evidence="8">
    <location>
        <begin position="12"/>
        <end position="34"/>
    </location>
</feature>
<dbReference type="GO" id="GO:0015254">
    <property type="term" value="F:glycerol channel activity"/>
    <property type="evidence" value="ECO:0007669"/>
    <property type="project" value="TreeGrafter"/>
</dbReference>
<dbReference type="Gene3D" id="1.20.1080.10">
    <property type="entry name" value="Glycerol uptake facilitator protein"/>
    <property type="match status" value="1"/>
</dbReference>
<dbReference type="Pfam" id="PF00230">
    <property type="entry name" value="MIP"/>
    <property type="match status" value="1"/>
</dbReference>
<feature type="transmembrane region" description="Helical" evidence="8">
    <location>
        <begin position="46"/>
        <end position="79"/>
    </location>
</feature>
<dbReference type="PROSITE" id="PS00221">
    <property type="entry name" value="MIP"/>
    <property type="match status" value="1"/>
</dbReference>
<feature type="transmembrane region" description="Helical" evidence="8">
    <location>
        <begin position="133"/>
        <end position="154"/>
    </location>
</feature>
<keyword evidence="4 7" id="KW-0812">Transmembrane</keyword>
<keyword evidence="10" id="KW-1185">Reference proteome</keyword>
<dbReference type="InterPro" id="IPR022357">
    <property type="entry name" value="MIP_CS"/>
</dbReference>
<keyword evidence="3 7" id="KW-0813">Transport</keyword>
<name>A0A1U9JW85_9HYPH</name>
<sequence>MASKKNLLNECVAEFSGAGLFVVLGAGSIAGLQLAGASYTYWDISIVWGIGIALAIYVTAGVTGAHLNPAVTLAFAVFGNFDKQKIIPYILAQIAGGFAAAAVVYFLYFDLFATKDMATAAVLTTFPKAEISLLRAFMNEFFMSTLLISLIFSLSDDGNGLPRGALTPLLVGFAVAAISAAFGPLTGPAISPARDFGPRLFVWLAGWEGDVMGGGRAVPYVFIPMIAPLLGGLAGAALYIKLIGEPLKRRQAAQQADLPVQEAKGAETEYF</sequence>
<protein>
    <submittedName>
        <fullName evidence="9">Glycerol uptake facilitator protein</fullName>
    </submittedName>
</protein>
<dbReference type="PANTHER" id="PTHR43829">
    <property type="entry name" value="AQUAPORIN OR AQUAGLYCEROPORIN RELATED"/>
    <property type="match status" value="1"/>
</dbReference>
<dbReference type="AlphaFoldDB" id="A0A1U9JW85"/>
<dbReference type="PANTHER" id="PTHR43829:SF9">
    <property type="entry name" value="AQUAPORIN-9"/>
    <property type="match status" value="1"/>
</dbReference>
<evidence type="ECO:0000256" key="8">
    <source>
        <dbReference type="SAM" id="Phobius"/>
    </source>
</evidence>
<dbReference type="InterPro" id="IPR023271">
    <property type="entry name" value="Aquaporin-like"/>
</dbReference>
<gene>
    <name evidence="9" type="primary">glpF</name>
    <name evidence="9" type="ORF">BHV28_14470</name>
</gene>
<feature type="transmembrane region" description="Helical" evidence="8">
    <location>
        <begin position="166"/>
        <end position="185"/>
    </location>
</feature>
<feature type="transmembrane region" description="Helical" evidence="8">
    <location>
        <begin position="217"/>
        <end position="240"/>
    </location>
</feature>
<evidence type="ECO:0000313" key="10">
    <source>
        <dbReference type="Proteomes" id="UP000188912"/>
    </source>
</evidence>
<evidence type="ECO:0000256" key="7">
    <source>
        <dbReference type="RuleBase" id="RU000477"/>
    </source>
</evidence>
<keyword evidence="5 8" id="KW-1133">Transmembrane helix</keyword>
<dbReference type="SUPFAM" id="SSF81338">
    <property type="entry name" value="Aquaporin-like"/>
    <property type="match status" value="1"/>
</dbReference>
<comment type="similarity">
    <text evidence="2 7">Belongs to the MIP/aquaporin (TC 1.A.8) family.</text>
</comment>
<dbReference type="Proteomes" id="UP000188912">
    <property type="component" value="Chromosome"/>
</dbReference>
<feature type="transmembrane region" description="Helical" evidence="8">
    <location>
        <begin position="86"/>
        <end position="108"/>
    </location>
</feature>
<evidence type="ECO:0000256" key="4">
    <source>
        <dbReference type="ARBA" id="ARBA00022692"/>
    </source>
</evidence>
<organism evidence="9 10">
    <name type="scientific">Candidatus Tokpelaia hoelldobleri</name>
    <dbReference type="NCBI Taxonomy" id="1902579"/>
    <lineage>
        <taxon>Bacteria</taxon>
        <taxon>Pseudomonadati</taxon>
        <taxon>Pseudomonadota</taxon>
        <taxon>Alphaproteobacteria</taxon>
        <taxon>Hyphomicrobiales</taxon>
        <taxon>Candidatus Tokpelaia</taxon>
    </lineage>
</organism>
<dbReference type="NCBIfam" id="TIGR00861">
    <property type="entry name" value="MIP"/>
    <property type="match status" value="1"/>
</dbReference>
<dbReference type="InterPro" id="IPR000425">
    <property type="entry name" value="MIP"/>
</dbReference>
<dbReference type="KEGG" id="thd:BHV28_14470"/>
<reference evidence="9 10" key="1">
    <citation type="journal article" date="2010" name="Science">
        <title>Genomic comparison of the ants Camponotus floridanus and Harpegnathos saltator.</title>
        <authorList>
            <person name="Bonasio R."/>
            <person name="Zhang G."/>
            <person name="Ye C."/>
            <person name="Mutti N.S."/>
            <person name="Fang X."/>
            <person name="Qin N."/>
            <person name="Donahue G."/>
            <person name="Yang P."/>
            <person name="Li Q."/>
            <person name="Li C."/>
            <person name="Zhang P."/>
            <person name="Huang Z."/>
            <person name="Berger S.L."/>
            <person name="Reinberg D."/>
            <person name="Wang J."/>
            <person name="Liebig J."/>
        </authorList>
    </citation>
    <scope>NUCLEOTIDE SEQUENCE [LARGE SCALE GENOMIC DNA]</scope>
    <source>
        <strain evidence="9 10">Hsal</strain>
    </source>
</reference>
<evidence type="ECO:0000256" key="6">
    <source>
        <dbReference type="ARBA" id="ARBA00023136"/>
    </source>
</evidence>
<dbReference type="STRING" id="1902579.BHV28_14470"/>